<dbReference type="Gene3D" id="3.20.20.140">
    <property type="entry name" value="Metal-dependent hydrolases"/>
    <property type="match status" value="1"/>
</dbReference>
<dbReference type="Pfam" id="PF01026">
    <property type="entry name" value="TatD_DNase"/>
    <property type="match status" value="1"/>
</dbReference>
<protein>
    <recommendedName>
        <fullName evidence="4">TatD related DNase</fullName>
    </recommendedName>
</protein>
<dbReference type="OMA" id="FTGTAHH"/>
<dbReference type="InterPro" id="IPR032466">
    <property type="entry name" value="Metal_Hydrolase"/>
</dbReference>
<evidence type="ECO:0000313" key="2">
    <source>
        <dbReference type="EMBL" id="EDQ85319.1"/>
    </source>
</evidence>
<feature type="binding site" evidence="1">
    <location>
        <position position="98"/>
    </location>
    <ligand>
        <name>a divalent metal cation</name>
        <dbReference type="ChEBI" id="CHEBI:60240"/>
        <label>1</label>
    </ligand>
</feature>
<reference evidence="2 3" key="1">
    <citation type="journal article" date="2008" name="Nature">
        <title>The genome of the choanoflagellate Monosiga brevicollis and the origin of metazoans.</title>
        <authorList>
            <consortium name="JGI Sequencing"/>
            <person name="King N."/>
            <person name="Westbrook M.J."/>
            <person name="Young S.L."/>
            <person name="Kuo A."/>
            <person name="Abedin M."/>
            <person name="Chapman J."/>
            <person name="Fairclough S."/>
            <person name="Hellsten U."/>
            <person name="Isogai Y."/>
            <person name="Letunic I."/>
            <person name="Marr M."/>
            <person name="Pincus D."/>
            <person name="Putnam N."/>
            <person name="Rokas A."/>
            <person name="Wright K.J."/>
            <person name="Zuzow R."/>
            <person name="Dirks W."/>
            <person name="Good M."/>
            <person name="Goodstein D."/>
            <person name="Lemons D."/>
            <person name="Li W."/>
            <person name="Lyons J.B."/>
            <person name="Morris A."/>
            <person name="Nichols S."/>
            <person name="Richter D.J."/>
            <person name="Salamov A."/>
            <person name="Bork P."/>
            <person name="Lim W.A."/>
            <person name="Manning G."/>
            <person name="Miller W.T."/>
            <person name="McGinnis W."/>
            <person name="Shapiro H."/>
            <person name="Tjian R."/>
            <person name="Grigoriev I.V."/>
            <person name="Rokhsar D."/>
        </authorList>
    </citation>
    <scope>NUCLEOTIDE SEQUENCE [LARGE SCALE GENOMIC DNA]</scope>
    <source>
        <strain evidence="3">MX1 / ATCC 50154</strain>
    </source>
</reference>
<dbReference type="InterPro" id="IPR001130">
    <property type="entry name" value="TatD-like"/>
</dbReference>
<dbReference type="PIRSF" id="PIRSF005902">
    <property type="entry name" value="DNase_TatD"/>
    <property type="match status" value="1"/>
</dbReference>
<organism evidence="2 3">
    <name type="scientific">Monosiga brevicollis</name>
    <name type="common">Choanoflagellate</name>
    <dbReference type="NCBI Taxonomy" id="81824"/>
    <lineage>
        <taxon>Eukaryota</taxon>
        <taxon>Choanoflagellata</taxon>
        <taxon>Craspedida</taxon>
        <taxon>Salpingoecidae</taxon>
        <taxon>Monosiga</taxon>
    </lineage>
</organism>
<dbReference type="GeneID" id="5895129"/>
<dbReference type="Proteomes" id="UP000001357">
    <property type="component" value="Unassembled WGS sequence"/>
</dbReference>
<feature type="binding site" evidence="1">
    <location>
        <position position="221"/>
    </location>
    <ligand>
        <name>a divalent metal cation</name>
        <dbReference type="ChEBI" id="CHEBI:60240"/>
        <label>1</label>
    </ligand>
</feature>
<evidence type="ECO:0008006" key="4">
    <source>
        <dbReference type="Google" id="ProtNLM"/>
    </source>
</evidence>
<feature type="binding site" evidence="1">
    <location>
        <position position="10"/>
    </location>
    <ligand>
        <name>a divalent metal cation</name>
        <dbReference type="ChEBI" id="CHEBI:60240"/>
        <label>1</label>
    </ligand>
</feature>
<dbReference type="KEGG" id="mbr:MONBRDRAFT_12050"/>
<feature type="binding site" evidence="1">
    <location>
        <position position="140"/>
    </location>
    <ligand>
        <name>a divalent metal cation</name>
        <dbReference type="ChEBI" id="CHEBI:60240"/>
        <label>2</label>
    </ligand>
</feature>
<dbReference type="GO" id="GO:0016788">
    <property type="term" value="F:hydrolase activity, acting on ester bonds"/>
    <property type="evidence" value="ECO:0007669"/>
    <property type="project" value="InterPro"/>
</dbReference>
<gene>
    <name evidence="2" type="ORF">MONBRDRAFT_12050</name>
</gene>
<dbReference type="RefSeq" id="XP_001749940.1">
    <property type="nucleotide sequence ID" value="XM_001749888.1"/>
</dbReference>
<accession>A9VB26</accession>
<keyword evidence="1" id="KW-0479">Metal-binding</keyword>
<dbReference type="AlphaFoldDB" id="A9VB26"/>
<evidence type="ECO:0000313" key="3">
    <source>
        <dbReference type="Proteomes" id="UP000001357"/>
    </source>
</evidence>
<name>A9VB26_MONBE</name>
<proteinExistence type="predicted"/>
<evidence type="ECO:0000256" key="1">
    <source>
        <dbReference type="PIRSR" id="PIRSR005902-1"/>
    </source>
</evidence>
<dbReference type="PANTHER" id="PTHR47176">
    <property type="entry name" value="OSJNBA0020J04.13 PROTEIN"/>
    <property type="match status" value="1"/>
</dbReference>
<feature type="binding site" evidence="1">
    <location>
        <position position="166"/>
    </location>
    <ligand>
        <name>a divalent metal cation</name>
        <dbReference type="ChEBI" id="CHEBI:60240"/>
        <label>2</label>
    </ligand>
</feature>
<keyword evidence="3" id="KW-1185">Reference proteome</keyword>
<sequence>MMQVTDMHCHYHVEGAIASGLEKVLPGPRAVVLGTQPEDWNALAAWVQALPDTIVPGFGLHPWNVHRCCPDEDPDCLDAILDSLERCLHRYPQAWVGEIGLDNRVAKQQPDRPAARARQRLVFARQLVLAHRLQRPVSLHNLHAAGPLVEVLLEQQGALPPGIVLHSFSGSPETAQRLVALAREAGVHIAFGFSRAVNARSDQWQHVARAVGLDALVVESDRLTPAHAADDLTWMVQALADLFDLTVDDTLQRLEATASLFLALTSPTHS</sequence>
<dbReference type="eggNOG" id="KOG3020">
    <property type="taxonomic scope" value="Eukaryota"/>
</dbReference>
<dbReference type="EMBL" id="CH991575">
    <property type="protein sequence ID" value="EDQ85319.1"/>
    <property type="molecule type" value="Genomic_DNA"/>
</dbReference>
<dbReference type="InParanoid" id="A9VB26"/>
<dbReference type="GO" id="GO:0046872">
    <property type="term" value="F:metal ion binding"/>
    <property type="evidence" value="ECO:0007669"/>
    <property type="project" value="UniProtKB-KW"/>
</dbReference>
<dbReference type="PANTHER" id="PTHR47176:SF1">
    <property type="entry name" value="OS04G0577500 PROTEIN"/>
    <property type="match status" value="1"/>
</dbReference>
<feature type="binding site" evidence="1">
    <location>
        <position position="8"/>
    </location>
    <ligand>
        <name>a divalent metal cation</name>
        <dbReference type="ChEBI" id="CHEBI:60240"/>
        <label>1</label>
    </ligand>
</feature>
<dbReference type="SUPFAM" id="SSF51556">
    <property type="entry name" value="Metallo-dependent hydrolases"/>
    <property type="match status" value="1"/>
</dbReference>